<feature type="region of interest" description="Disordered" evidence="1">
    <location>
        <begin position="1111"/>
        <end position="1171"/>
    </location>
</feature>
<sequence length="1663" mass="173064">MKGDSRERLAPPSAGEQLLPVQVVAGRTAAQQLPQATLEPARCADMRNCSRSPDSKDPSYPPSVAQQLKALLLPPLFGGPRCCSSSSSSDSPAVSPALDGGFVPADPQGSPTLLTSSVSSAAAAAAAAVVAAQSLAGRFPSGGTDTLPGAPLENSFHGCQRADNASVLAATRRAEGEDPLPEAAVPLSGLSLERLILPIPSNFGSLLVSPSHAHKPPGDPSTRSSPAFEEEQHPLMQQQRIGGLEEEASEAPWQFASLTASIDSAAATTANAAGAVDSSEEALEYEEELQEAPHCGQQMQEKLLQHGVVCGSVNNKGLVKKATAAAAPRSLPRGRGKAAGVPKHPGGPSRHRGGPFCSLCCSGDKFIFLYAAAAADRAVSTGVTIVTEDAEAQDAAAAEEAQTPDACASERTAVTEAEARQEEERNNEGNTLPQTPQELRGSPQKPQQEQQLEQEEQQEEEQQKRPQPDEEEEQQQLPSAIKQWTCESRVGVPEGGVAPSDSLQLLACGFRALSHSGTKMPAAVCLAALRHLCTQVFLGATTMEGVAGLRDLIGSLASDDSPVRQKKEQQLGRSQTDRSSAPAPASSSARKEASLAGAPQAADEEAEFLLRETPLESNSLYLLAEKAPKVCGVSLDTQRLSFLSYFQCQRAERRVRRGLSPSGRGRGRCSKRFSFSSPAGFCRAFWRAVLWRRAHELQRCLDIRVATTHAAANAAAASASAEGVVGAFAVPHGLRKLQQTVREASSKPVPHGREQEAPTVRRDYEEREATASAFLLQQQRQSEQLRQQQQEATPAESDMRGCANTAASTRSFATNAAPPKGAPPKKYATAETAGMLSTLAVAIASSWGGKSGQQKPREPEGSGKTHTTGAVPRGGDPSLHSVLHEKYSPRRLSSSPRRSCPAMPASAEVAAANARSATAVSSIESLLLHTPAALLPSSMSASTRPSSASKFPRSPDLHGNGSRSIESCAFFRGECVQPPAAGGAADVAHRVLPPLPVVAAAGDAKCGGPTQSAGSALPSSTESILEAVLRLPKVHGVCFDKQNCSFMAQLQHKGRRQCRHFKVKKHGSVQKAYSEAIASRRQMERDVHSACKGAPVDVHAGAVGRHLQLNEATGKEASPLDAHDALQGKRRGGQKQRTRSEPYALEHNGELGGMHRGGRGTQRDISGPQSHTATVAAATAAAVVAAAAAERGRAAAALAAAAATNGKSAFGSSHSAAKRLHSDGRVPPPLPPPAAAAALTATAAAEALAGVGDGEQLPHLQRMQQLGALLLRGPLGRALGGVSELSQRLSMAPANPLSSSSNSCAPVSASESEAKEDSHARLQRRAEAALLSLHSSSAEAGEGRYEDLIAAAAAAGAACGGSSSRSPLSEAARGNRFLTGAKAASCVSLESREHMDALLHAVSAADTAANAKGSALGSSGKGVTAPAALPLRAASHAAEGLHPPSRVQLDQGRRAEIKEGILEAKRRRPAAAAAGPASLRCALDAQQHGRMQQPLQQQQQTGVPSLLELASLLASGSEQQKQLLLLLAETVAAATRSLRPSGSANGGSAQKESRALSDGASFARLEKPTAGELSSRPEQPLAAPIGVPSMPTPKGAVAAAEDAVASQLAAARGPSLVRSTAAASPQPKAQADPPLWGPLLQLLQQQQQQQKQWQQQKRQQQQH</sequence>
<name>A0A6P6S1J3_9EIME</name>
<accession>A0A6P6S1J3</accession>
<proteinExistence type="predicted"/>
<evidence type="ECO:0000313" key="3">
    <source>
        <dbReference type="RefSeq" id="XP_026193517.1"/>
    </source>
</evidence>
<dbReference type="GeneID" id="34623954"/>
<dbReference type="Proteomes" id="UP000515125">
    <property type="component" value="Unplaced"/>
</dbReference>
<feature type="region of interest" description="Disordered" evidence="1">
    <location>
        <begin position="778"/>
        <end position="802"/>
    </location>
</feature>
<reference evidence="3" key="1">
    <citation type="submission" date="2025-08" db="UniProtKB">
        <authorList>
            <consortium name="RefSeq"/>
        </authorList>
    </citation>
    <scope>IDENTIFICATION</scope>
</reference>
<dbReference type="Gene3D" id="1.20.5.2050">
    <property type="match status" value="1"/>
</dbReference>
<feature type="compositionally biased region" description="Low complexity" evidence="1">
    <location>
        <begin position="579"/>
        <end position="588"/>
    </location>
</feature>
<feature type="region of interest" description="Disordered" evidence="1">
    <location>
        <begin position="324"/>
        <end position="354"/>
    </location>
</feature>
<keyword evidence="2" id="KW-1185">Reference proteome</keyword>
<evidence type="ECO:0000313" key="2">
    <source>
        <dbReference type="Proteomes" id="UP000515125"/>
    </source>
</evidence>
<feature type="region of interest" description="Disordered" evidence="1">
    <location>
        <begin position="740"/>
        <end position="763"/>
    </location>
</feature>
<organism evidence="2 3">
    <name type="scientific">Cyclospora cayetanensis</name>
    <dbReference type="NCBI Taxonomy" id="88456"/>
    <lineage>
        <taxon>Eukaryota</taxon>
        <taxon>Sar</taxon>
        <taxon>Alveolata</taxon>
        <taxon>Apicomplexa</taxon>
        <taxon>Conoidasida</taxon>
        <taxon>Coccidia</taxon>
        <taxon>Eucoccidiorida</taxon>
        <taxon>Eimeriorina</taxon>
        <taxon>Eimeriidae</taxon>
        <taxon>Cyclospora</taxon>
    </lineage>
</organism>
<feature type="compositionally biased region" description="Basic and acidic residues" evidence="1">
    <location>
        <begin position="751"/>
        <end position="763"/>
    </location>
</feature>
<gene>
    <name evidence="3" type="primary">LOC34623954</name>
</gene>
<feature type="compositionally biased region" description="Basic and acidic residues" evidence="1">
    <location>
        <begin position="417"/>
        <end position="427"/>
    </location>
</feature>
<protein>
    <submittedName>
        <fullName evidence="3">Uncharacterized protein LOC34623954</fullName>
    </submittedName>
</protein>
<feature type="compositionally biased region" description="Basic residues" evidence="1">
    <location>
        <begin position="1128"/>
        <end position="1137"/>
    </location>
</feature>
<feature type="region of interest" description="Disordered" evidence="1">
    <location>
        <begin position="937"/>
        <end position="960"/>
    </location>
</feature>
<feature type="region of interest" description="Disordered" evidence="1">
    <location>
        <begin position="394"/>
        <end position="481"/>
    </location>
</feature>
<feature type="compositionally biased region" description="Low complexity" evidence="1">
    <location>
        <begin position="1639"/>
        <end position="1663"/>
    </location>
</feature>
<feature type="region of interest" description="Disordered" evidence="1">
    <location>
        <begin position="1208"/>
        <end position="1227"/>
    </location>
</feature>
<feature type="region of interest" description="Disordered" evidence="1">
    <location>
        <begin position="1292"/>
        <end position="1321"/>
    </location>
</feature>
<feature type="region of interest" description="Disordered" evidence="1">
    <location>
        <begin position="82"/>
        <end position="108"/>
    </location>
</feature>
<dbReference type="RefSeq" id="XP_026193517.1">
    <property type="nucleotide sequence ID" value="XM_026337732.1"/>
</dbReference>
<feature type="compositionally biased region" description="Low complexity" evidence="1">
    <location>
        <begin position="1596"/>
        <end position="1611"/>
    </location>
</feature>
<dbReference type="PANTHER" id="PTHR34491">
    <property type="entry name" value="A-TYPE INCLUSION PROTEIN, PUTATIVE-RELATED"/>
    <property type="match status" value="1"/>
</dbReference>
<feature type="compositionally biased region" description="Low complexity" evidence="1">
    <location>
        <begin position="937"/>
        <end position="949"/>
    </location>
</feature>
<evidence type="ECO:0000256" key="1">
    <source>
        <dbReference type="SAM" id="MobiDB-lite"/>
    </source>
</evidence>
<feature type="region of interest" description="Disordered" evidence="1">
    <location>
        <begin position="209"/>
        <end position="249"/>
    </location>
</feature>
<feature type="compositionally biased region" description="Low complexity" evidence="1">
    <location>
        <begin position="778"/>
        <end position="791"/>
    </location>
</feature>
<feature type="region of interest" description="Disordered" evidence="1">
    <location>
        <begin position="559"/>
        <end position="596"/>
    </location>
</feature>
<feature type="compositionally biased region" description="Basic and acidic residues" evidence="1">
    <location>
        <begin position="561"/>
        <end position="570"/>
    </location>
</feature>
<feature type="compositionally biased region" description="Polar residues" evidence="1">
    <location>
        <begin position="1538"/>
        <end position="1550"/>
    </location>
</feature>
<feature type="region of interest" description="Disordered" evidence="1">
    <location>
        <begin position="44"/>
        <end position="65"/>
    </location>
</feature>
<feature type="region of interest" description="Disordered" evidence="1">
    <location>
        <begin position="847"/>
        <end position="881"/>
    </location>
</feature>
<dbReference type="PANTHER" id="PTHR34491:SF74">
    <property type="entry name" value="DUF4456 DOMAIN-CONTAINING PROTEIN"/>
    <property type="match status" value="1"/>
</dbReference>
<dbReference type="OrthoDB" id="349497at2759"/>
<feature type="region of interest" description="Disordered" evidence="1">
    <location>
        <begin position="1538"/>
        <end position="1663"/>
    </location>
</feature>
<feature type="compositionally biased region" description="Low complexity" evidence="1">
    <location>
        <begin position="1292"/>
        <end position="1311"/>
    </location>
</feature>
<feature type="compositionally biased region" description="Basic and acidic residues" evidence="1">
    <location>
        <begin position="1312"/>
        <end position="1321"/>
    </location>
</feature>
<feature type="non-terminal residue" evidence="3">
    <location>
        <position position="1663"/>
    </location>
</feature>